<feature type="compositionally biased region" description="Low complexity" evidence="2">
    <location>
        <begin position="51"/>
        <end position="68"/>
    </location>
</feature>
<gene>
    <name evidence="3" type="ORF">PCOR1329_LOCUS82619</name>
</gene>
<dbReference type="EMBL" id="CAUYUJ010021904">
    <property type="protein sequence ID" value="CAK0907660.1"/>
    <property type="molecule type" value="Genomic_DNA"/>
</dbReference>
<feature type="coiled-coil region" evidence="1">
    <location>
        <begin position="73"/>
        <end position="139"/>
    </location>
</feature>
<evidence type="ECO:0000313" key="4">
    <source>
        <dbReference type="Proteomes" id="UP001189429"/>
    </source>
</evidence>
<evidence type="ECO:0000256" key="2">
    <source>
        <dbReference type="SAM" id="MobiDB-lite"/>
    </source>
</evidence>
<protein>
    <submittedName>
        <fullName evidence="3">Uncharacterized protein</fullName>
    </submittedName>
</protein>
<sequence length="161" mass="16785">ALRRALPVGDPLVWAPLRHGRASAMGNCVGLWREGCHGGIGKGVAGLLHAPASPSGSSDSPGAEAGAPRFRGLDDLGAGAAQLEAQARRLRSTIDRRRKLAGAGSDGEQPIVLHYERILADVERQLKDMRGQLQDMRAEGHAEPAGAHVGAEALPPMVADV</sequence>
<feature type="region of interest" description="Disordered" evidence="2">
    <location>
        <begin position="51"/>
        <end position="71"/>
    </location>
</feature>
<keyword evidence="4" id="KW-1185">Reference proteome</keyword>
<organism evidence="3 4">
    <name type="scientific">Prorocentrum cordatum</name>
    <dbReference type="NCBI Taxonomy" id="2364126"/>
    <lineage>
        <taxon>Eukaryota</taxon>
        <taxon>Sar</taxon>
        <taxon>Alveolata</taxon>
        <taxon>Dinophyceae</taxon>
        <taxon>Prorocentrales</taxon>
        <taxon>Prorocentraceae</taxon>
        <taxon>Prorocentrum</taxon>
    </lineage>
</organism>
<accession>A0ABN9Y5R1</accession>
<name>A0ABN9Y5R1_9DINO</name>
<keyword evidence="1" id="KW-0175">Coiled coil</keyword>
<proteinExistence type="predicted"/>
<feature type="non-terminal residue" evidence="3">
    <location>
        <position position="1"/>
    </location>
</feature>
<reference evidence="3" key="1">
    <citation type="submission" date="2023-10" db="EMBL/GenBank/DDBJ databases">
        <authorList>
            <person name="Chen Y."/>
            <person name="Shah S."/>
            <person name="Dougan E. K."/>
            <person name="Thang M."/>
            <person name="Chan C."/>
        </authorList>
    </citation>
    <scope>NUCLEOTIDE SEQUENCE [LARGE SCALE GENOMIC DNA]</scope>
</reference>
<evidence type="ECO:0000313" key="3">
    <source>
        <dbReference type="EMBL" id="CAK0907660.1"/>
    </source>
</evidence>
<evidence type="ECO:0000256" key="1">
    <source>
        <dbReference type="SAM" id="Coils"/>
    </source>
</evidence>
<dbReference type="Proteomes" id="UP001189429">
    <property type="component" value="Unassembled WGS sequence"/>
</dbReference>
<comment type="caution">
    <text evidence="3">The sequence shown here is derived from an EMBL/GenBank/DDBJ whole genome shotgun (WGS) entry which is preliminary data.</text>
</comment>